<keyword evidence="3" id="KW-1185">Reference proteome</keyword>
<keyword evidence="1" id="KW-1133">Transmembrane helix</keyword>
<dbReference type="Proteomes" id="UP000250163">
    <property type="component" value="Chromosome MORIYA"/>
</dbReference>
<organism evidence="2 3">
    <name type="scientific">Moritella yayanosii</name>
    <dbReference type="NCBI Taxonomy" id="69539"/>
    <lineage>
        <taxon>Bacteria</taxon>
        <taxon>Pseudomonadati</taxon>
        <taxon>Pseudomonadota</taxon>
        <taxon>Gammaproteobacteria</taxon>
        <taxon>Alteromonadales</taxon>
        <taxon>Moritellaceae</taxon>
        <taxon>Moritella</taxon>
    </lineage>
</organism>
<keyword evidence="1" id="KW-0812">Transmembrane</keyword>
<dbReference type="EMBL" id="LS483250">
    <property type="protein sequence ID" value="SQD77820.1"/>
    <property type="molecule type" value="Genomic_DNA"/>
</dbReference>
<evidence type="ECO:0000313" key="3">
    <source>
        <dbReference type="Proteomes" id="UP000250163"/>
    </source>
</evidence>
<evidence type="ECO:0000313" key="2">
    <source>
        <dbReference type="EMBL" id="SQD77820.1"/>
    </source>
</evidence>
<name>A0A330LLX0_9GAMM</name>
<evidence type="ECO:0000256" key="1">
    <source>
        <dbReference type="SAM" id="Phobius"/>
    </source>
</evidence>
<sequence length="69" mass="7881">MYATYKVGQVTLDILIDIVLYSMLGFPLWLVALMVMTWCCPKQLNDNYFKSDIPHAILAILSKELATRS</sequence>
<keyword evidence="1" id="KW-0472">Membrane</keyword>
<reference evidence="3" key="1">
    <citation type="submission" date="2018-05" db="EMBL/GenBank/DDBJ databases">
        <authorList>
            <person name="Cea G.-C."/>
            <person name="William W."/>
        </authorList>
    </citation>
    <scope>NUCLEOTIDE SEQUENCE [LARGE SCALE GENOMIC DNA]</scope>
    <source>
        <strain evidence="3">DB21MT 5</strain>
    </source>
</reference>
<feature type="transmembrane region" description="Helical" evidence="1">
    <location>
        <begin position="18"/>
        <end position="40"/>
    </location>
</feature>
<accession>A0A330LLX0</accession>
<proteinExistence type="predicted"/>
<gene>
    <name evidence="2" type="ORF">MORIYA_1342</name>
</gene>
<protein>
    <submittedName>
        <fullName evidence="2">Uncharacterized protein</fullName>
    </submittedName>
</protein>
<dbReference type="AlphaFoldDB" id="A0A330LLX0"/>
<dbReference type="KEGG" id="mya:MORIYA_1342"/>